<feature type="compositionally biased region" description="Basic and acidic residues" evidence="4">
    <location>
        <begin position="419"/>
        <end position="432"/>
    </location>
</feature>
<protein>
    <recommendedName>
        <fullName evidence="5">INO80 complex subunit F domain-containing protein</fullName>
    </recommendedName>
</protein>
<dbReference type="Pfam" id="PF24245">
    <property type="entry name" value="INO80F"/>
    <property type="match status" value="1"/>
</dbReference>
<feature type="compositionally biased region" description="Basic and acidic residues" evidence="4">
    <location>
        <begin position="447"/>
        <end position="462"/>
    </location>
</feature>
<evidence type="ECO:0000256" key="2">
    <source>
        <dbReference type="ARBA" id="ARBA00023242"/>
    </source>
</evidence>
<evidence type="ECO:0000256" key="1">
    <source>
        <dbReference type="ARBA" id="ARBA00004123"/>
    </source>
</evidence>
<feature type="compositionally biased region" description="Basic and acidic residues" evidence="4">
    <location>
        <begin position="482"/>
        <end position="492"/>
    </location>
</feature>
<accession>A0AAD7N9T9</accession>
<sequence length="519" mass="58763">MASVPTPPPPQAPFPIPSQRQTTQPPFTVGIAAGAEDVKYQAKYKDLKRKVKEIEADNDKLHFKVLQAKRSIQRMKLERASVFHFFSRFCPWISQLLPKSVLYERLQQVPPSPEIQDRLPLPPVHPSPHQQAPQHHGIPPNHMDRTPPDYIRTHGGTLRQEGRAGTMDSPLPPGALPHGAHSSRRGSLPGGPEPRQLQFMQHLPPVQQDPHRGHAQIHNSPHMHHPNASHERARSQSRGRAPVYHPHPQQYPDVQQVQQQQHPLHSPPLSERGHSRRHDLHELAGPHVDSRARHQNSIPPLSPSSDARSGRVHSHQRMGPGTYINRDDMLDRDRDRELERTRDWERERERGRGRDMRSPPMVHRSSRPAMDRAEYPDPHAAAPRRREDQSYYAERRVYSRSNSAGSASRSGSPVGEAPSRPDSRTQFYEPDRARSFRLRPVAHAEEVDFVHEDGRPQLRDRNGGGGGGGGGGYAPEPSRPPLDSRKRSRNDMDVDDADDGPPGATTRLVKRYHQISDHM</sequence>
<feature type="compositionally biased region" description="Low complexity" evidence="4">
    <location>
        <begin position="399"/>
        <end position="412"/>
    </location>
</feature>
<dbReference type="InterPro" id="IPR056513">
    <property type="entry name" value="INO80F"/>
</dbReference>
<reference evidence="6" key="1">
    <citation type="submission" date="2023-03" db="EMBL/GenBank/DDBJ databases">
        <title>Massive genome expansion in bonnet fungi (Mycena s.s.) driven by repeated elements and novel gene families across ecological guilds.</title>
        <authorList>
            <consortium name="Lawrence Berkeley National Laboratory"/>
            <person name="Harder C.B."/>
            <person name="Miyauchi S."/>
            <person name="Viragh M."/>
            <person name="Kuo A."/>
            <person name="Thoen E."/>
            <person name="Andreopoulos B."/>
            <person name="Lu D."/>
            <person name="Skrede I."/>
            <person name="Drula E."/>
            <person name="Henrissat B."/>
            <person name="Morin E."/>
            <person name="Kohler A."/>
            <person name="Barry K."/>
            <person name="LaButti K."/>
            <person name="Morin E."/>
            <person name="Salamov A."/>
            <person name="Lipzen A."/>
            <person name="Mereny Z."/>
            <person name="Hegedus B."/>
            <person name="Baldrian P."/>
            <person name="Stursova M."/>
            <person name="Weitz H."/>
            <person name="Taylor A."/>
            <person name="Grigoriev I.V."/>
            <person name="Nagy L.G."/>
            <person name="Martin F."/>
            <person name="Kauserud H."/>
        </authorList>
    </citation>
    <scope>NUCLEOTIDE SEQUENCE</scope>
    <source>
        <strain evidence="6">CBHHK188m</strain>
    </source>
</reference>
<feature type="compositionally biased region" description="Low complexity" evidence="4">
    <location>
        <begin position="127"/>
        <end position="136"/>
    </location>
</feature>
<evidence type="ECO:0000313" key="6">
    <source>
        <dbReference type="EMBL" id="KAJ7752811.1"/>
    </source>
</evidence>
<keyword evidence="2" id="KW-0539">Nucleus</keyword>
<dbReference type="Proteomes" id="UP001215280">
    <property type="component" value="Unassembled WGS sequence"/>
</dbReference>
<dbReference type="GO" id="GO:0005634">
    <property type="term" value="C:nucleus"/>
    <property type="evidence" value="ECO:0007669"/>
    <property type="project" value="UniProtKB-SubCell"/>
</dbReference>
<feature type="region of interest" description="Disordered" evidence="4">
    <location>
        <begin position="113"/>
        <end position="432"/>
    </location>
</feature>
<evidence type="ECO:0000313" key="7">
    <source>
        <dbReference type="Proteomes" id="UP001215280"/>
    </source>
</evidence>
<feature type="region of interest" description="Disordered" evidence="4">
    <location>
        <begin position="447"/>
        <end position="519"/>
    </location>
</feature>
<feature type="domain" description="INO80 complex subunit F" evidence="5">
    <location>
        <begin position="40"/>
        <end position="80"/>
    </location>
</feature>
<feature type="compositionally biased region" description="Basic and acidic residues" evidence="4">
    <location>
        <begin position="384"/>
        <end position="397"/>
    </location>
</feature>
<evidence type="ECO:0000256" key="4">
    <source>
        <dbReference type="SAM" id="MobiDB-lite"/>
    </source>
</evidence>
<feature type="compositionally biased region" description="Pro residues" evidence="4">
    <location>
        <begin position="1"/>
        <end position="16"/>
    </location>
</feature>
<gene>
    <name evidence="6" type="ORF">DFH07DRAFT_1031480</name>
</gene>
<keyword evidence="7" id="KW-1185">Reference proteome</keyword>
<evidence type="ECO:0000259" key="5">
    <source>
        <dbReference type="Pfam" id="PF24245"/>
    </source>
</evidence>
<dbReference type="AlphaFoldDB" id="A0AAD7N9T9"/>
<feature type="compositionally biased region" description="Gly residues" evidence="4">
    <location>
        <begin position="463"/>
        <end position="473"/>
    </location>
</feature>
<proteinExistence type="predicted"/>
<keyword evidence="3" id="KW-0175">Coiled coil</keyword>
<feature type="compositionally biased region" description="Basic and acidic residues" evidence="4">
    <location>
        <begin position="279"/>
        <end position="292"/>
    </location>
</feature>
<feature type="region of interest" description="Disordered" evidence="4">
    <location>
        <begin position="1"/>
        <end position="25"/>
    </location>
</feature>
<feature type="coiled-coil region" evidence="3">
    <location>
        <begin position="37"/>
        <end position="64"/>
    </location>
</feature>
<comment type="caution">
    <text evidence="6">The sequence shown here is derived from an EMBL/GenBank/DDBJ whole genome shotgun (WGS) entry which is preliminary data.</text>
</comment>
<dbReference type="EMBL" id="JARJLG010000073">
    <property type="protein sequence ID" value="KAJ7752811.1"/>
    <property type="molecule type" value="Genomic_DNA"/>
</dbReference>
<feature type="compositionally biased region" description="Polar residues" evidence="4">
    <location>
        <begin position="295"/>
        <end position="307"/>
    </location>
</feature>
<feature type="compositionally biased region" description="Low complexity" evidence="4">
    <location>
        <begin position="244"/>
        <end position="270"/>
    </location>
</feature>
<evidence type="ECO:0000256" key="3">
    <source>
        <dbReference type="SAM" id="Coils"/>
    </source>
</evidence>
<feature type="compositionally biased region" description="Basic and acidic residues" evidence="4">
    <location>
        <begin position="325"/>
        <end position="357"/>
    </location>
</feature>
<name>A0AAD7N9T9_9AGAR</name>
<organism evidence="6 7">
    <name type="scientific">Mycena maculata</name>
    <dbReference type="NCBI Taxonomy" id="230809"/>
    <lineage>
        <taxon>Eukaryota</taxon>
        <taxon>Fungi</taxon>
        <taxon>Dikarya</taxon>
        <taxon>Basidiomycota</taxon>
        <taxon>Agaricomycotina</taxon>
        <taxon>Agaricomycetes</taxon>
        <taxon>Agaricomycetidae</taxon>
        <taxon>Agaricales</taxon>
        <taxon>Marasmiineae</taxon>
        <taxon>Mycenaceae</taxon>
        <taxon>Mycena</taxon>
    </lineage>
</organism>
<comment type="subcellular location">
    <subcellularLocation>
        <location evidence="1">Nucleus</location>
    </subcellularLocation>
</comment>